<dbReference type="EMBL" id="ML736257">
    <property type="protein sequence ID" value="KAE8375610.1"/>
    <property type="molecule type" value="Genomic_DNA"/>
</dbReference>
<accession>A0A5N7B383</accession>
<protein>
    <submittedName>
        <fullName evidence="1">Uncharacterized protein</fullName>
    </submittedName>
</protein>
<dbReference type="Proteomes" id="UP000326198">
    <property type="component" value="Unassembled WGS sequence"/>
</dbReference>
<name>A0A5N7B383_9EURO</name>
<sequence length="112" mass="12216">MLNSGPNEALALTFTPMVTNLLGQCYGQHLRLIECILLRLLQQRAQSSFSCQTIDAVVRSTKHAFQLHTESTSIALGSGGCPIAKKKTWSSYPCLSNDVSGALTSWSSWIVE</sequence>
<reference evidence="1 2" key="1">
    <citation type="submission" date="2019-04" db="EMBL/GenBank/DDBJ databases">
        <title>Friends and foes A comparative genomics studyof 23 Aspergillus species from section Flavi.</title>
        <authorList>
            <consortium name="DOE Joint Genome Institute"/>
            <person name="Kjaerbolling I."/>
            <person name="Vesth T."/>
            <person name="Frisvad J.C."/>
            <person name="Nybo J.L."/>
            <person name="Theobald S."/>
            <person name="Kildgaard S."/>
            <person name="Isbrandt T."/>
            <person name="Kuo A."/>
            <person name="Sato A."/>
            <person name="Lyhne E.K."/>
            <person name="Kogle M.E."/>
            <person name="Wiebenga A."/>
            <person name="Kun R.S."/>
            <person name="Lubbers R.J."/>
            <person name="Makela M.R."/>
            <person name="Barry K."/>
            <person name="Chovatia M."/>
            <person name="Clum A."/>
            <person name="Daum C."/>
            <person name="Haridas S."/>
            <person name="He G."/>
            <person name="LaButti K."/>
            <person name="Lipzen A."/>
            <person name="Mondo S."/>
            <person name="Riley R."/>
            <person name="Salamov A."/>
            <person name="Simmons B.A."/>
            <person name="Magnuson J.K."/>
            <person name="Henrissat B."/>
            <person name="Mortensen U.H."/>
            <person name="Larsen T.O."/>
            <person name="Devries R.P."/>
            <person name="Grigoriev I.V."/>
            <person name="Machida M."/>
            <person name="Baker S.E."/>
            <person name="Andersen M.R."/>
        </authorList>
    </citation>
    <scope>NUCLEOTIDE SEQUENCE [LARGE SCALE GENOMIC DNA]</scope>
    <source>
        <strain evidence="1 2">IBT 29228</strain>
    </source>
</reference>
<dbReference type="AlphaFoldDB" id="A0A5N7B383"/>
<evidence type="ECO:0000313" key="2">
    <source>
        <dbReference type="Proteomes" id="UP000326198"/>
    </source>
</evidence>
<keyword evidence="2" id="KW-1185">Reference proteome</keyword>
<organism evidence="1 2">
    <name type="scientific">Aspergillus bertholletiae</name>
    <dbReference type="NCBI Taxonomy" id="1226010"/>
    <lineage>
        <taxon>Eukaryota</taxon>
        <taxon>Fungi</taxon>
        <taxon>Dikarya</taxon>
        <taxon>Ascomycota</taxon>
        <taxon>Pezizomycotina</taxon>
        <taxon>Eurotiomycetes</taxon>
        <taxon>Eurotiomycetidae</taxon>
        <taxon>Eurotiales</taxon>
        <taxon>Aspergillaceae</taxon>
        <taxon>Aspergillus</taxon>
        <taxon>Aspergillus subgen. Circumdati</taxon>
    </lineage>
</organism>
<evidence type="ECO:0000313" key="1">
    <source>
        <dbReference type="EMBL" id="KAE8375610.1"/>
    </source>
</evidence>
<gene>
    <name evidence="1" type="ORF">BDV26DRAFT_12154</name>
</gene>
<proteinExistence type="predicted"/>